<dbReference type="Gene3D" id="3.30.390.10">
    <property type="entry name" value="Enolase-like, N-terminal domain"/>
    <property type="match status" value="1"/>
</dbReference>
<evidence type="ECO:0000256" key="1">
    <source>
        <dbReference type="ARBA" id="ARBA00001946"/>
    </source>
</evidence>
<dbReference type="AlphaFoldDB" id="A0A8H7INC8"/>
<dbReference type="InterPro" id="IPR029017">
    <property type="entry name" value="Enolase-like_N"/>
</dbReference>
<dbReference type="GO" id="GO:0016836">
    <property type="term" value="F:hydro-lyase activity"/>
    <property type="evidence" value="ECO:0007669"/>
    <property type="project" value="TreeGrafter"/>
</dbReference>
<dbReference type="GO" id="GO:0000287">
    <property type="term" value="F:magnesium ion binding"/>
    <property type="evidence" value="ECO:0007669"/>
    <property type="project" value="TreeGrafter"/>
</dbReference>
<dbReference type="PANTHER" id="PTHR13794:SF58">
    <property type="entry name" value="MITOCHONDRIAL ENOLASE SUPERFAMILY MEMBER 1"/>
    <property type="match status" value="1"/>
</dbReference>
<comment type="caution">
    <text evidence="6">The sequence shown here is derived from an EMBL/GenBank/DDBJ whole genome shotgun (WGS) entry which is preliminary data.</text>
</comment>
<dbReference type="SUPFAM" id="SSF51604">
    <property type="entry name" value="Enolase C-terminal domain-like"/>
    <property type="match status" value="1"/>
</dbReference>
<feature type="domain" description="Mandelate racemase/muconate lactonizing enzyme N-terminal" evidence="4">
    <location>
        <begin position="62"/>
        <end position="148"/>
    </location>
</feature>
<dbReference type="InterPro" id="IPR036849">
    <property type="entry name" value="Enolase-like_C_sf"/>
</dbReference>
<dbReference type="SUPFAM" id="SSF54826">
    <property type="entry name" value="Enolase N-terminal domain-like"/>
    <property type="match status" value="1"/>
</dbReference>
<evidence type="ECO:0000259" key="4">
    <source>
        <dbReference type="Pfam" id="PF02746"/>
    </source>
</evidence>
<evidence type="ECO:0000256" key="3">
    <source>
        <dbReference type="ARBA" id="ARBA00022842"/>
    </source>
</evidence>
<dbReference type="Gene3D" id="3.20.20.120">
    <property type="entry name" value="Enolase-like C-terminal domain"/>
    <property type="match status" value="2"/>
</dbReference>
<sequence length="372" mass="41424">MSFPTITEIKTFVVPGEGEGGDYHSQKAGHWIIGQISNPMSRYEQYKASRVSWGINVLGRQLTASDGSVGFATGMGGPPSCWLVEQHFKRFLIGADPRDTSILSDQMLRASMYYGRKGLVVATISVVDLALWDLVGKIRKEPVYKMIGGRTRDHLSFYCTGPLPAEAKRLGFWGGKVPLTWGPADGQEGMRKNYEELKKHRESGPDFPIMVDCSICDRTRYYVPSSNITWWEEVLHPDAEGYEKLKAALPQLKWTTGEHEYTRYGFKKLLDTKSIDIIQPDIMCGPYSYHFAVSQSNTPFTEIICNAPDGKSVKPVFGNLFLNEVMPVNGRIELEKLDAPGFGLELNPAIKLIDGAKLLTPDPEKPLGQAGQ</sequence>
<dbReference type="Pfam" id="PF02746">
    <property type="entry name" value="MR_MLE_N"/>
    <property type="match status" value="1"/>
</dbReference>
<dbReference type="InterPro" id="IPR013341">
    <property type="entry name" value="Mandelate_racemase_N_dom"/>
</dbReference>
<dbReference type="InterPro" id="IPR029065">
    <property type="entry name" value="Enolase_C-like"/>
</dbReference>
<name>A0A8H7INC8_9AGAM</name>
<keyword evidence="2" id="KW-0479">Metal-binding</keyword>
<protein>
    <submittedName>
        <fullName evidence="6">Mandelate racemase muconate lactonizing enzyme</fullName>
    </submittedName>
</protein>
<reference evidence="6" key="1">
    <citation type="submission" date="2020-09" db="EMBL/GenBank/DDBJ databases">
        <title>Comparative genome analyses of four rice-infecting Rhizoctonia solani isolates reveal extensive enrichment of homogalacturonan modification genes.</title>
        <authorList>
            <person name="Lee D.-Y."/>
            <person name="Jeon J."/>
            <person name="Kim K.-T."/>
            <person name="Cheong K."/>
            <person name="Song H."/>
            <person name="Choi G."/>
            <person name="Ko J."/>
            <person name="Opiyo S.O."/>
            <person name="Zuo S."/>
            <person name="Madhav S."/>
            <person name="Lee Y.-H."/>
            <person name="Wang G.-L."/>
        </authorList>
    </citation>
    <scope>NUCLEOTIDE SEQUENCE</scope>
    <source>
        <strain evidence="6">AG1-IA B2</strain>
    </source>
</reference>
<dbReference type="EMBL" id="JACYCF010000002">
    <property type="protein sequence ID" value="KAF8760142.1"/>
    <property type="molecule type" value="Genomic_DNA"/>
</dbReference>
<proteinExistence type="predicted"/>
<dbReference type="PANTHER" id="PTHR13794">
    <property type="entry name" value="ENOLASE SUPERFAMILY, MANDELATE RACEMASE"/>
    <property type="match status" value="1"/>
</dbReference>
<dbReference type="Proteomes" id="UP000614334">
    <property type="component" value="Unassembled WGS sequence"/>
</dbReference>
<dbReference type="GO" id="GO:0016052">
    <property type="term" value="P:carbohydrate catabolic process"/>
    <property type="evidence" value="ECO:0007669"/>
    <property type="project" value="TreeGrafter"/>
</dbReference>
<evidence type="ECO:0000313" key="6">
    <source>
        <dbReference type="EMBL" id="KAF8760142.1"/>
    </source>
</evidence>
<comment type="cofactor">
    <cofactor evidence="1">
        <name>Mg(2+)</name>
        <dbReference type="ChEBI" id="CHEBI:18420"/>
    </cofactor>
</comment>
<organism evidence="6 7">
    <name type="scientific">Rhizoctonia solani</name>
    <dbReference type="NCBI Taxonomy" id="456999"/>
    <lineage>
        <taxon>Eukaryota</taxon>
        <taxon>Fungi</taxon>
        <taxon>Dikarya</taxon>
        <taxon>Basidiomycota</taxon>
        <taxon>Agaricomycotina</taxon>
        <taxon>Agaricomycetes</taxon>
        <taxon>Cantharellales</taxon>
        <taxon>Ceratobasidiaceae</taxon>
        <taxon>Rhizoctonia</taxon>
    </lineage>
</organism>
<keyword evidence="3" id="KW-0460">Magnesium</keyword>
<evidence type="ECO:0000256" key="2">
    <source>
        <dbReference type="ARBA" id="ARBA00022723"/>
    </source>
</evidence>
<evidence type="ECO:0000259" key="5">
    <source>
        <dbReference type="Pfam" id="PF13378"/>
    </source>
</evidence>
<dbReference type="InterPro" id="IPR046945">
    <property type="entry name" value="RHMD-like"/>
</dbReference>
<evidence type="ECO:0000313" key="7">
    <source>
        <dbReference type="Proteomes" id="UP000614334"/>
    </source>
</evidence>
<accession>A0A8H7INC8</accession>
<feature type="domain" description="Enolase C-terminal" evidence="5">
    <location>
        <begin position="182"/>
        <end position="283"/>
    </location>
</feature>
<gene>
    <name evidence="6" type="ORF">RHS01_02090</name>
</gene>
<dbReference type="Pfam" id="PF13378">
    <property type="entry name" value="MR_MLE_C"/>
    <property type="match status" value="1"/>
</dbReference>